<evidence type="ECO:0000313" key="3">
    <source>
        <dbReference type="Proteomes" id="UP000530234"/>
    </source>
</evidence>
<comment type="caution">
    <text evidence="2">The sequence shown here is derived from an EMBL/GenBank/DDBJ whole genome shotgun (WGS) entry which is preliminary data.</text>
</comment>
<dbReference type="EMBL" id="VKHS01000238">
    <property type="protein sequence ID" value="MBB0230193.1"/>
    <property type="molecule type" value="Genomic_DNA"/>
</dbReference>
<organism evidence="2 3">
    <name type="scientific">Streptomyces calidiresistens</name>
    <dbReference type="NCBI Taxonomy" id="1485586"/>
    <lineage>
        <taxon>Bacteria</taxon>
        <taxon>Bacillati</taxon>
        <taxon>Actinomycetota</taxon>
        <taxon>Actinomycetes</taxon>
        <taxon>Kitasatosporales</taxon>
        <taxon>Streptomycetaceae</taxon>
        <taxon>Streptomyces</taxon>
    </lineage>
</organism>
<dbReference type="RefSeq" id="WP_182663419.1">
    <property type="nucleotide sequence ID" value="NZ_VKHS01000238.1"/>
</dbReference>
<accession>A0A7W3T3E2</accession>
<name>A0A7W3T3E2_9ACTN</name>
<feature type="domain" description="DUF4180" evidence="1">
    <location>
        <begin position="9"/>
        <end position="118"/>
    </location>
</feature>
<gene>
    <name evidence="2" type="ORF">FOE67_11915</name>
</gene>
<proteinExistence type="predicted"/>
<sequence length="125" mass="13462">MTTIVEYHGIPVLVLDAEGPVIAEQQDVLDRLIGAAYGRADVVAVPVERLDERFFDLGTGFAGEVTQKCVQYGMRLVILGDISSHTAAGTALPALVRESNRGRHIWFLADTDELADRLAPSPGTS</sequence>
<dbReference type="AlphaFoldDB" id="A0A7W3T3E2"/>
<evidence type="ECO:0000259" key="1">
    <source>
        <dbReference type="Pfam" id="PF13788"/>
    </source>
</evidence>
<evidence type="ECO:0000313" key="2">
    <source>
        <dbReference type="EMBL" id="MBB0230193.1"/>
    </source>
</evidence>
<keyword evidence="3" id="KW-1185">Reference proteome</keyword>
<dbReference type="InterPro" id="IPR025438">
    <property type="entry name" value="DUF4180"/>
</dbReference>
<dbReference type="Pfam" id="PF13788">
    <property type="entry name" value="DUF4180"/>
    <property type="match status" value="1"/>
</dbReference>
<reference evidence="3" key="1">
    <citation type="submission" date="2019-10" db="EMBL/GenBank/DDBJ databases">
        <title>Streptomyces sp. nov., a novel actinobacterium isolated from alkaline environment.</title>
        <authorList>
            <person name="Golinska P."/>
        </authorList>
    </citation>
    <scope>NUCLEOTIDE SEQUENCE [LARGE SCALE GENOMIC DNA]</scope>
    <source>
        <strain evidence="3">DSM 42108</strain>
    </source>
</reference>
<protein>
    <submittedName>
        <fullName evidence="2">DUF4180 domain-containing protein</fullName>
    </submittedName>
</protein>
<dbReference type="Proteomes" id="UP000530234">
    <property type="component" value="Unassembled WGS sequence"/>
</dbReference>